<dbReference type="AlphaFoldDB" id="A0A975K9D8"/>
<protein>
    <submittedName>
        <fullName evidence="3">Endonuclease domain-containing protein</fullName>
    </submittedName>
</protein>
<keyword evidence="3" id="KW-0540">Nuclease</keyword>
<name>A0A975K9D8_9SPHN</name>
<evidence type="ECO:0000256" key="1">
    <source>
        <dbReference type="SAM" id="MobiDB-lite"/>
    </source>
</evidence>
<dbReference type="Pfam" id="PF04480">
    <property type="entry name" value="DUF559"/>
    <property type="match status" value="1"/>
</dbReference>
<dbReference type="SUPFAM" id="SSF52980">
    <property type="entry name" value="Restriction endonuclease-like"/>
    <property type="match status" value="1"/>
</dbReference>
<sequence length="134" mass="15069">MRNYQTLPSGSVDRAKGLRRNATDAEKRLWSALRQQLGEAKFRRQVPLGPYFADFLSFSAKLIVEVDGGQHVERFEQDAARTRYLESQGYRVLRVWNHDVMENTDGVVETIAAALNPLSFQEREGPASRSGVGG</sequence>
<evidence type="ECO:0000259" key="2">
    <source>
        <dbReference type="Pfam" id="PF04480"/>
    </source>
</evidence>
<keyword evidence="3" id="KW-0378">Hydrolase</keyword>
<dbReference type="PANTHER" id="PTHR38590">
    <property type="entry name" value="BLL0828 PROTEIN"/>
    <property type="match status" value="1"/>
</dbReference>
<evidence type="ECO:0000313" key="4">
    <source>
        <dbReference type="Proteomes" id="UP000681425"/>
    </source>
</evidence>
<accession>A0A975K9D8</accession>
<reference evidence="3" key="1">
    <citation type="submission" date="2021-04" db="EMBL/GenBank/DDBJ databases">
        <title>Isolation of p-tert-butylphenol degrading bacteria Sphingobium phenoxybenzoativorans Tas13 from active sludge.</title>
        <authorList>
            <person name="Li Y."/>
        </authorList>
    </citation>
    <scope>NUCLEOTIDE SEQUENCE</scope>
    <source>
        <strain evidence="3">Tas13</strain>
    </source>
</reference>
<dbReference type="CDD" id="cd01038">
    <property type="entry name" value="Endonuclease_DUF559"/>
    <property type="match status" value="1"/>
</dbReference>
<dbReference type="KEGG" id="spph:KFK14_23480"/>
<dbReference type="InterPro" id="IPR047216">
    <property type="entry name" value="Endonuclease_DUF559_bact"/>
</dbReference>
<feature type="region of interest" description="Disordered" evidence="1">
    <location>
        <begin position="1"/>
        <end position="20"/>
    </location>
</feature>
<evidence type="ECO:0000313" key="3">
    <source>
        <dbReference type="EMBL" id="QUT05857.1"/>
    </source>
</evidence>
<dbReference type="InterPro" id="IPR011335">
    <property type="entry name" value="Restrct_endonuc-II-like"/>
</dbReference>
<dbReference type="EMBL" id="CP073910">
    <property type="protein sequence ID" value="QUT05857.1"/>
    <property type="molecule type" value="Genomic_DNA"/>
</dbReference>
<proteinExistence type="predicted"/>
<dbReference type="InterPro" id="IPR007569">
    <property type="entry name" value="DUF559"/>
</dbReference>
<dbReference type="Proteomes" id="UP000681425">
    <property type="component" value="Chromosome"/>
</dbReference>
<feature type="domain" description="DUF559" evidence="2">
    <location>
        <begin position="13"/>
        <end position="115"/>
    </location>
</feature>
<dbReference type="PANTHER" id="PTHR38590:SF1">
    <property type="entry name" value="BLL0828 PROTEIN"/>
    <property type="match status" value="1"/>
</dbReference>
<keyword evidence="4" id="KW-1185">Reference proteome</keyword>
<gene>
    <name evidence="3" type="ORF">KFK14_23480</name>
</gene>
<organism evidence="3 4">
    <name type="scientific">Sphingobium phenoxybenzoativorans</name>
    <dbReference type="NCBI Taxonomy" id="1592790"/>
    <lineage>
        <taxon>Bacteria</taxon>
        <taxon>Pseudomonadati</taxon>
        <taxon>Pseudomonadota</taxon>
        <taxon>Alphaproteobacteria</taxon>
        <taxon>Sphingomonadales</taxon>
        <taxon>Sphingomonadaceae</taxon>
        <taxon>Sphingobium</taxon>
    </lineage>
</organism>
<dbReference type="RefSeq" id="WP_212609351.1">
    <property type="nucleotide sequence ID" value="NZ_CP073910.1"/>
</dbReference>
<keyword evidence="3" id="KW-0255">Endonuclease</keyword>
<dbReference type="GO" id="GO:0004519">
    <property type="term" value="F:endonuclease activity"/>
    <property type="evidence" value="ECO:0007669"/>
    <property type="project" value="UniProtKB-KW"/>
</dbReference>
<dbReference type="Gene3D" id="3.40.960.10">
    <property type="entry name" value="VSR Endonuclease"/>
    <property type="match status" value="1"/>
</dbReference>